<reference evidence="3" key="1">
    <citation type="submission" date="2024-05" db="EMBL/GenBank/DDBJ databases">
        <title>Planctomycetes of the genus Singulisphaera possess chitinolytic capabilities.</title>
        <authorList>
            <person name="Ivanova A."/>
        </authorList>
    </citation>
    <scope>NUCLEOTIDE SEQUENCE</scope>
    <source>
        <strain evidence="3">Ch08T</strain>
    </source>
</reference>
<name>A0AAU7CKC4_9BACT</name>
<dbReference type="RefSeq" id="WP_406698204.1">
    <property type="nucleotide sequence ID" value="NZ_CP155447.1"/>
</dbReference>
<dbReference type="GO" id="GO:0004190">
    <property type="term" value="F:aspartic-type endopeptidase activity"/>
    <property type="evidence" value="ECO:0007669"/>
    <property type="project" value="InterPro"/>
</dbReference>
<dbReference type="GO" id="GO:0006508">
    <property type="term" value="P:proteolysis"/>
    <property type="evidence" value="ECO:0007669"/>
    <property type="project" value="UniProtKB-KW"/>
</dbReference>
<accession>A0AAU7CKC4</accession>
<dbReference type="CDD" id="cd05483">
    <property type="entry name" value="retropepsin_like_bacteria"/>
    <property type="match status" value="1"/>
</dbReference>
<evidence type="ECO:0000256" key="1">
    <source>
        <dbReference type="SAM" id="SignalP"/>
    </source>
</evidence>
<sequence>MNRRLSRLGLLLALAALAPAPDAKRDRQVGESFQVPYRLTDTNHFLVRVRINGKGPFNFLVDTGAPALYVSTETAKKIGLEPAKDAFWTPVERIDFEGGASLTDLKARVEDPFQLVGMNALGLPGASIDGILGFTVLARFRLELDPTRDRMTWTRLAFEPRDPPAPDRRPGDGPPAEMQAMNLLGPVAKFAAALVGKQPEEELHPRGFLGLELAEAADNGVRVDRVLADTPAAKAGVQAGDHVVRLLNRNVKSLKAALDAFAEVKPGDRVPLSVRRGPATQELTLTAGEGF</sequence>
<dbReference type="InterPro" id="IPR034122">
    <property type="entry name" value="Retropepsin-like_bacterial"/>
</dbReference>
<keyword evidence="3" id="KW-0378">Hydrolase</keyword>
<protein>
    <submittedName>
        <fullName evidence="3">Aspartyl protease family protein</fullName>
    </submittedName>
</protein>
<dbReference type="InterPro" id="IPR036034">
    <property type="entry name" value="PDZ_sf"/>
</dbReference>
<dbReference type="SUPFAM" id="SSF50156">
    <property type="entry name" value="PDZ domain-like"/>
    <property type="match status" value="1"/>
</dbReference>
<evidence type="ECO:0000313" key="3">
    <source>
        <dbReference type="EMBL" id="XBH05387.1"/>
    </source>
</evidence>
<dbReference type="SUPFAM" id="SSF50630">
    <property type="entry name" value="Acid proteases"/>
    <property type="match status" value="1"/>
</dbReference>
<feature type="signal peptide" evidence="1">
    <location>
        <begin position="1"/>
        <end position="20"/>
    </location>
</feature>
<dbReference type="InterPro" id="IPR001969">
    <property type="entry name" value="Aspartic_peptidase_AS"/>
</dbReference>
<organism evidence="3">
    <name type="scientific">Singulisphaera sp. Ch08</name>
    <dbReference type="NCBI Taxonomy" id="3120278"/>
    <lineage>
        <taxon>Bacteria</taxon>
        <taxon>Pseudomonadati</taxon>
        <taxon>Planctomycetota</taxon>
        <taxon>Planctomycetia</taxon>
        <taxon>Isosphaerales</taxon>
        <taxon>Isosphaeraceae</taxon>
        <taxon>Singulisphaera</taxon>
    </lineage>
</organism>
<gene>
    <name evidence="3" type="ORF">V5E97_05055</name>
</gene>
<keyword evidence="3" id="KW-0645">Protease</keyword>
<dbReference type="InterPro" id="IPR001478">
    <property type="entry name" value="PDZ"/>
</dbReference>
<dbReference type="EMBL" id="CP155447">
    <property type="protein sequence ID" value="XBH05387.1"/>
    <property type="molecule type" value="Genomic_DNA"/>
</dbReference>
<dbReference type="Pfam" id="PF13180">
    <property type="entry name" value="PDZ_2"/>
    <property type="match status" value="1"/>
</dbReference>
<dbReference type="SMART" id="SM00228">
    <property type="entry name" value="PDZ"/>
    <property type="match status" value="1"/>
</dbReference>
<feature type="chain" id="PRO_5044008784" evidence="1">
    <location>
        <begin position="21"/>
        <end position="291"/>
    </location>
</feature>
<dbReference type="InterPro" id="IPR021109">
    <property type="entry name" value="Peptidase_aspartic_dom_sf"/>
</dbReference>
<dbReference type="Gene3D" id="2.40.70.10">
    <property type="entry name" value="Acid Proteases"/>
    <property type="match status" value="1"/>
</dbReference>
<dbReference type="Pfam" id="PF13650">
    <property type="entry name" value="Asp_protease_2"/>
    <property type="match status" value="1"/>
</dbReference>
<keyword evidence="1" id="KW-0732">Signal</keyword>
<evidence type="ECO:0000259" key="2">
    <source>
        <dbReference type="PROSITE" id="PS50106"/>
    </source>
</evidence>
<proteinExistence type="predicted"/>
<dbReference type="PROSITE" id="PS50106">
    <property type="entry name" value="PDZ"/>
    <property type="match status" value="1"/>
</dbReference>
<dbReference type="AlphaFoldDB" id="A0AAU7CKC4"/>
<dbReference type="PROSITE" id="PS00141">
    <property type="entry name" value="ASP_PROTEASE"/>
    <property type="match status" value="1"/>
</dbReference>
<dbReference type="Gene3D" id="2.30.42.10">
    <property type="match status" value="1"/>
</dbReference>
<feature type="domain" description="PDZ" evidence="2">
    <location>
        <begin position="206"/>
        <end position="278"/>
    </location>
</feature>